<accession>A0A0A6VBK6</accession>
<protein>
    <recommendedName>
        <fullName evidence="3">SCP2 domain-containing protein</fullName>
    </recommendedName>
</protein>
<dbReference type="Proteomes" id="UP000030588">
    <property type="component" value="Unassembled WGS sequence"/>
</dbReference>
<sequence>MQEVKEYRNITLCKREVFDMEKLFQSFIAELQQKNHLKILLPAHPLAVRFCIEEGCWSLTLSRENIIWQSVAKLESIMNLEIKLNSQLLQQVLLGKVRLSNIVKSGELIYKGSYRHFLLLESLLWLGCTREMDKCG</sequence>
<dbReference type="AlphaFoldDB" id="A0A0A6VBK6"/>
<name>A0A0A6VBK6_9BACI</name>
<evidence type="ECO:0000313" key="2">
    <source>
        <dbReference type="Proteomes" id="UP000030588"/>
    </source>
</evidence>
<evidence type="ECO:0008006" key="3">
    <source>
        <dbReference type="Google" id="ProtNLM"/>
    </source>
</evidence>
<organism evidence="1 2">
    <name type="scientific">Heyndrickxia ginsengihumi</name>
    <dbReference type="NCBI Taxonomy" id="363870"/>
    <lineage>
        <taxon>Bacteria</taxon>
        <taxon>Bacillati</taxon>
        <taxon>Bacillota</taxon>
        <taxon>Bacilli</taxon>
        <taxon>Bacillales</taxon>
        <taxon>Bacillaceae</taxon>
        <taxon>Heyndrickxia</taxon>
    </lineage>
</organism>
<gene>
    <name evidence="1" type="ORF">NG54_12155</name>
</gene>
<proteinExistence type="predicted"/>
<comment type="caution">
    <text evidence="1">The sequence shown here is derived from an EMBL/GenBank/DDBJ whole genome shotgun (WGS) entry which is preliminary data.</text>
</comment>
<dbReference type="STRING" id="363870.NG54_12155"/>
<reference evidence="1 2" key="1">
    <citation type="submission" date="2014-10" db="EMBL/GenBank/DDBJ databases">
        <title>Draft genome of phytase producing Bacillus ginsengihumi strain M2.11.</title>
        <authorList>
            <person name="Toymentseva A."/>
            <person name="Boulygina E.A."/>
            <person name="Kazakov S.V."/>
            <person name="Kayumov I."/>
            <person name="Suleimanova A.D."/>
            <person name="Mardanova A.M."/>
            <person name="Maria S.N."/>
            <person name="Sergey M.Y."/>
            <person name="Sharipova M.R."/>
        </authorList>
    </citation>
    <scope>NUCLEOTIDE SEQUENCE [LARGE SCALE GENOMIC DNA]</scope>
    <source>
        <strain evidence="1 2">M2.11</strain>
    </source>
</reference>
<evidence type="ECO:0000313" key="1">
    <source>
        <dbReference type="EMBL" id="KHD84956.1"/>
    </source>
</evidence>
<dbReference type="EMBL" id="JRUN01000036">
    <property type="protein sequence ID" value="KHD84956.1"/>
    <property type="molecule type" value="Genomic_DNA"/>
</dbReference>